<proteinExistence type="predicted"/>
<dbReference type="InterPro" id="IPR015020">
    <property type="entry name" value="Rv2525c-like_Glyco_Hydro-like"/>
</dbReference>
<protein>
    <recommendedName>
        <fullName evidence="2">Rv2525c-like glycoside hydrolase-like domain-containing protein</fullName>
    </recommendedName>
</protein>
<feature type="region of interest" description="Disordered" evidence="1">
    <location>
        <begin position="1"/>
        <end position="28"/>
    </location>
</feature>
<dbReference type="InterPro" id="IPR017853">
    <property type="entry name" value="GH"/>
</dbReference>
<accession>A0ABP9IM42</accession>
<evidence type="ECO:0000313" key="4">
    <source>
        <dbReference type="Proteomes" id="UP001501759"/>
    </source>
</evidence>
<keyword evidence="4" id="KW-1185">Reference proteome</keyword>
<name>A0ABP9IM42_9ACTN</name>
<evidence type="ECO:0000256" key="1">
    <source>
        <dbReference type="SAM" id="MobiDB-lite"/>
    </source>
</evidence>
<dbReference type="SUPFAM" id="SSF51445">
    <property type="entry name" value="(Trans)glycosidases"/>
    <property type="match status" value="1"/>
</dbReference>
<dbReference type="Pfam" id="PF08924">
    <property type="entry name" value="Rv2525c_GlyHyd-like"/>
    <property type="match status" value="1"/>
</dbReference>
<organism evidence="3 4">
    <name type="scientific">Streptomyces siamensis</name>
    <dbReference type="NCBI Taxonomy" id="1274986"/>
    <lineage>
        <taxon>Bacteria</taxon>
        <taxon>Bacillati</taxon>
        <taxon>Actinomycetota</taxon>
        <taxon>Actinomycetes</taxon>
        <taxon>Kitasatosporales</taxon>
        <taxon>Streptomycetaceae</taxon>
        <taxon>Streptomyces</taxon>
    </lineage>
</organism>
<feature type="domain" description="Rv2525c-like glycoside hydrolase-like" evidence="2">
    <location>
        <begin position="213"/>
        <end position="417"/>
    </location>
</feature>
<gene>
    <name evidence="3" type="ORF">GCM10023335_16510</name>
</gene>
<sequence length="421" mass="45095">MDGEETPTRPEERAIHAARSPQSRRRSARALTLVAAAAALAAGPHGAARSAPLPTDSDDITRVSYRGHEFTVPASWQVVDLEKHPDTCVRFDRHAVYLGTPGSRQDCPAQARGRTEALLIQPAAAPVTGSAVTENRVARTYRATADRIAVTAAYGYDRTRIQDVLRSAGLPVAAAQDEQPSGTPAVAPLPDDATSFRGEGFDACTAPGQEAMDAWREHSDYGAIGIYIGGINRACSQTNLTAAWVRTQYTKGWRFFPLYVGRQPSSDGGSCQGDCAAITSPVTQGTAAADDAARQAAALGFGKGSVIYSDLENYEPGGTVTDQVLGYVDAYTERLHELGYRAGAYGNTSSLVADLAKNRKDVTLPDVIHFARWNNQATTADPAVPADLWDKHQRIHQYAGDTTETHGGVKISIDRDRLDVD</sequence>
<dbReference type="Gene3D" id="3.20.20.80">
    <property type="entry name" value="Glycosidases"/>
    <property type="match status" value="1"/>
</dbReference>
<dbReference type="Proteomes" id="UP001501759">
    <property type="component" value="Unassembled WGS sequence"/>
</dbReference>
<dbReference type="RefSeq" id="WP_345643578.1">
    <property type="nucleotide sequence ID" value="NZ_BAABKB010000002.1"/>
</dbReference>
<feature type="compositionally biased region" description="Basic and acidic residues" evidence="1">
    <location>
        <begin position="1"/>
        <end position="15"/>
    </location>
</feature>
<evidence type="ECO:0000259" key="2">
    <source>
        <dbReference type="Pfam" id="PF08924"/>
    </source>
</evidence>
<evidence type="ECO:0000313" key="3">
    <source>
        <dbReference type="EMBL" id="GAA5001625.1"/>
    </source>
</evidence>
<comment type="caution">
    <text evidence="3">The sequence shown here is derived from an EMBL/GenBank/DDBJ whole genome shotgun (WGS) entry which is preliminary data.</text>
</comment>
<dbReference type="EMBL" id="BAABKB010000002">
    <property type="protein sequence ID" value="GAA5001625.1"/>
    <property type="molecule type" value="Genomic_DNA"/>
</dbReference>
<reference evidence="4" key="1">
    <citation type="journal article" date="2019" name="Int. J. Syst. Evol. Microbiol.">
        <title>The Global Catalogue of Microorganisms (GCM) 10K type strain sequencing project: providing services to taxonomists for standard genome sequencing and annotation.</title>
        <authorList>
            <consortium name="The Broad Institute Genomics Platform"/>
            <consortium name="The Broad Institute Genome Sequencing Center for Infectious Disease"/>
            <person name="Wu L."/>
            <person name="Ma J."/>
        </authorList>
    </citation>
    <scope>NUCLEOTIDE SEQUENCE [LARGE SCALE GENOMIC DNA]</scope>
    <source>
        <strain evidence="4">JCM 18409</strain>
    </source>
</reference>